<reference evidence="1" key="1">
    <citation type="journal article" date="2021" name="Environ. Microbiol.">
        <title>Gene family expansions and transcriptome signatures uncover fungal adaptations to wood decay.</title>
        <authorList>
            <person name="Hage H."/>
            <person name="Miyauchi S."/>
            <person name="Viragh M."/>
            <person name="Drula E."/>
            <person name="Min B."/>
            <person name="Chaduli D."/>
            <person name="Navarro D."/>
            <person name="Favel A."/>
            <person name="Norest M."/>
            <person name="Lesage-Meessen L."/>
            <person name="Balint B."/>
            <person name="Merenyi Z."/>
            <person name="de Eugenio L."/>
            <person name="Morin E."/>
            <person name="Martinez A.T."/>
            <person name="Baldrian P."/>
            <person name="Stursova M."/>
            <person name="Martinez M.J."/>
            <person name="Novotny C."/>
            <person name="Magnuson J.K."/>
            <person name="Spatafora J.W."/>
            <person name="Maurice S."/>
            <person name="Pangilinan J."/>
            <person name="Andreopoulos W."/>
            <person name="LaButti K."/>
            <person name="Hundley H."/>
            <person name="Na H."/>
            <person name="Kuo A."/>
            <person name="Barry K."/>
            <person name="Lipzen A."/>
            <person name="Henrissat B."/>
            <person name="Riley R."/>
            <person name="Ahrendt S."/>
            <person name="Nagy L.G."/>
            <person name="Grigoriev I.V."/>
            <person name="Martin F."/>
            <person name="Rosso M.N."/>
        </authorList>
    </citation>
    <scope>NUCLEOTIDE SEQUENCE</scope>
    <source>
        <strain evidence="1">CBS 384.51</strain>
    </source>
</reference>
<name>A0ACB8U370_9APHY</name>
<dbReference type="EMBL" id="MU274913">
    <property type="protein sequence ID" value="KAI0088725.1"/>
    <property type="molecule type" value="Genomic_DNA"/>
</dbReference>
<keyword evidence="2" id="KW-1185">Reference proteome</keyword>
<accession>A0ACB8U370</accession>
<evidence type="ECO:0000313" key="1">
    <source>
        <dbReference type="EMBL" id="KAI0088725.1"/>
    </source>
</evidence>
<dbReference type="Proteomes" id="UP001055072">
    <property type="component" value="Unassembled WGS sequence"/>
</dbReference>
<organism evidence="1 2">
    <name type="scientific">Irpex rosettiformis</name>
    <dbReference type="NCBI Taxonomy" id="378272"/>
    <lineage>
        <taxon>Eukaryota</taxon>
        <taxon>Fungi</taxon>
        <taxon>Dikarya</taxon>
        <taxon>Basidiomycota</taxon>
        <taxon>Agaricomycotina</taxon>
        <taxon>Agaricomycetes</taxon>
        <taxon>Polyporales</taxon>
        <taxon>Irpicaceae</taxon>
        <taxon>Irpex</taxon>
    </lineage>
</organism>
<protein>
    <submittedName>
        <fullName evidence="1">Uncharacterized protein</fullName>
    </submittedName>
</protein>
<evidence type="ECO:0000313" key="2">
    <source>
        <dbReference type="Proteomes" id="UP001055072"/>
    </source>
</evidence>
<sequence>MAGTKEASKTFKGKYSKIKDFVKHYERSSREKTLMLISFKLELMQLNLLFSTIFYLYEDNFSYYTSQLVFH</sequence>
<comment type="caution">
    <text evidence="1">The sequence shown here is derived from an EMBL/GenBank/DDBJ whole genome shotgun (WGS) entry which is preliminary data.</text>
</comment>
<proteinExistence type="predicted"/>
<gene>
    <name evidence="1" type="ORF">BDY19DRAFT_891094</name>
</gene>